<dbReference type="InterPro" id="IPR028883">
    <property type="entry name" value="tRNA_aden_deaminase"/>
</dbReference>
<dbReference type="NCBIfam" id="NF008113">
    <property type="entry name" value="PRK10860.1"/>
    <property type="match status" value="1"/>
</dbReference>
<dbReference type="Proteomes" id="UP000433788">
    <property type="component" value="Unassembled WGS sequence"/>
</dbReference>
<feature type="active site" description="Proton donor" evidence="8">
    <location>
        <position position="48"/>
    </location>
</feature>
<reference evidence="10 11" key="1">
    <citation type="submission" date="2019-11" db="EMBL/GenBank/DDBJ databases">
        <authorList>
            <person name="Zhang X.Y."/>
        </authorList>
    </citation>
    <scope>NUCLEOTIDE SEQUENCE [LARGE SCALE GENOMIC DNA]</scope>
    <source>
        <strain evidence="10 11">C176</strain>
    </source>
</reference>
<keyword evidence="4 8" id="KW-0479">Metal-binding</keyword>
<feature type="binding site" evidence="8">
    <location>
        <position position="79"/>
    </location>
    <ligand>
        <name>Zn(2+)</name>
        <dbReference type="ChEBI" id="CHEBI:29105"/>
        <note>catalytic</note>
    </ligand>
</feature>
<protein>
    <recommendedName>
        <fullName evidence="8">tRNA-specific adenosine deaminase</fullName>
        <ecNumber evidence="8">3.5.4.33</ecNumber>
    </recommendedName>
</protein>
<name>A0A6N7QRC5_9GAMM</name>
<organism evidence="10 11">
    <name type="scientific">Spiribacter salilacus</name>
    <dbReference type="NCBI Taxonomy" id="2664894"/>
    <lineage>
        <taxon>Bacteria</taxon>
        <taxon>Pseudomonadati</taxon>
        <taxon>Pseudomonadota</taxon>
        <taxon>Gammaproteobacteria</taxon>
        <taxon>Chromatiales</taxon>
        <taxon>Ectothiorhodospiraceae</taxon>
        <taxon>Spiribacter</taxon>
    </lineage>
</organism>
<comment type="subunit">
    <text evidence="2 8">Homodimer.</text>
</comment>
<dbReference type="Gene3D" id="3.40.140.10">
    <property type="entry name" value="Cytidine Deaminase, domain 2"/>
    <property type="match status" value="1"/>
</dbReference>
<comment type="catalytic activity">
    <reaction evidence="7 8">
        <text>adenosine(34) in tRNA + H2O + H(+) = inosine(34) in tRNA + NH4(+)</text>
        <dbReference type="Rhea" id="RHEA:43168"/>
        <dbReference type="Rhea" id="RHEA-COMP:10373"/>
        <dbReference type="Rhea" id="RHEA-COMP:10374"/>
        <dbReference type="ChEBI" id="CHEBI:15377"/>
        <dbReference type="ChEBI" id="CHEBI:15378"/>
        <dbReference type="ChEBI" id="CHEBI:28938"/>
        <dbReference type="ChEBI" id="CHEBI:74411"/>
        <dbReference type="ChEBI" id="CHEBI:82852"/>
        <dbReference type="EC" id="3.5.4.33"/>
    </reaction>
</comment>
<evidence type="ECO:0000259" key="9">
    <source>
        <dbReference type="PROSITE" id="PS51747"/>
    </source>
</evidence>
<dbReference type="GO" id="GO:0002100">
    <property type="term" value="P:tRNA wobble adenosine to inosine editing"/>
    <property type="evidence" value="ECO:0007669"/>
    <property type="project" value="UniProtKB-UniRule"/>
</dbReference>
<evidence type="ECO:0000256" key="3">
    <source>
        <dbReference type="ARBA" id="ARBA00022694"/>
    </source>
</evidence>
<comment type="similarity">
    <text evidence="1">Belongs to the cytidine and deoxycytidylate deaminase family. ADAT2 subfamily.</text>
</comment>
<dbReference type="FunFam" id="3.40.140.10:FF:000005">
    <property type="entry name" value="tRNA-specific adenosine deaminase"/>
    <property type="match status" value="1"/>
</dbReference>
<keyword evidence="5 8" id="KW-0378">Hydrolase</keyword>
<dbReference type="Pfam" id="PF14437">
    <property type="entry name" value="MafB19-deam"/>
    <property type="match status" value="1"/>
</dbReference>
<accession>A0A6N7QRC5</accession>
<feature type="domain" description="CMP/dCMP-type deaminase" evidence="9">
    <location>
        <begin position="1"/>
        <end position="106"/>
    </location>
</feature>
<dbReference type="HAMAP" id="MF_00972">
    <property type="entry name" value="tRNA_aden_deaminase"/>
    <property type="match status" value="1"/>
</dbReference>
<keyword evidence="6 8" id="KW-0862">Zinc</keyword>
<dbReference type="CDD" id="cd01285">
    <property type="entry name" value="nucleoside_deaminase"/>
    <property type="match status" value="1"/>
</dbReference>
<keyword evidence="3 8" id="KW-0819">tRNA processing</keyword>
<evidence type="ECO:0000256" key="5">
    <source>
        <dbReference type="ARBA" id="ARBA00022801"/>
    </source>
</evidence>
<dbReference type="PROSITE" id="PS00903">
    <property type="entry name" value="CYT_DCMP_DEAMINASES_1"/>
    <property type="match status" value="1"/>
</dbReference>
<dbReference type="InterPro" id="IPR016192">
    <property type="entry name" value="APOBEC/CMP_deaminase_Zn-bd"/>
</dbReference>
<dbReference type="EC" id="3.5.4.33" evidence="8"/>
<dbReference type="PANTHER" id="PTHR11079">
    <property type="entry name" value="CYTOSINE DEAMINASE FAMILY MEMBER"/>
    <property type="match status" value="1"/>
</dbReference>
<dbReference type="AlphaFoldDB" id="A0A6N7QRC5"/>
<evidence type="ECO:0000256" key="7">
    <source>
        <dbReference type="ARBA" id="ARBA00048045"/>
    </source>
</evidence>
<dbReference type="InterPro" id="IPR058535">
    <property type="entry name" value="MafB19-deam"/>
</dbReference>
<dbReference type="EMBL" id="WJPP01000006">
    <property type="protein sequence ID" value="MRH79105.1"/>
    <property type="molecule type" value="Genomic_DNA"/>
</dbReference>
<feature type="binding site" evidence="8">
    <location>
        <position position="76"/>
    </location>
    <ligand>
        <name>Zn(2+)</name>
        <dbReference type="ChEBI" id="CHEBI:29105"/>
        <note>catalytic</note>
    </ligand>
</feature>
<comment type="caution">
    <text evidence="10">The sequence shown here is derived from an EMBL/GenBank/DDBJ whole genome shotgun (WGS) entry which is preliminary data.</text>
</comment>
<comment type="cofactor">
    <cofactor evidence="8">
        <name>Zn(2+)</name>
        <dbReference type="ChEBI" id="CHEBI:29105"/>
    </cofactor>
    <text evidence="8">Binds 1 zinc ion per subunit.</text>
</comment>
<dbReference type="InterPro" id="IPR016193">
    <property type="entry name" value="Cytidine_deaminase-like"/>
</dbReference>
<sequence length="147" mass="15786">MRRAYALAQQAAEQGEVPVGALLVQGDQVLAEAHNAPIGLHDPSAHAEMLTLRQAGQAIQAYRLPDTTLYVTLEPCPMCIGALIHARVGRVVFGAHDPKTGACGSAMSLHAHTSHNHQIEVIGGVLEKDCAALLREFFKQRRAGHLK</sequence>
<evidence type="ECO:0000256" key="4">
    <source>
        <dbReference type="ARBA" id="ARBA00022723"/>
    </source>
</evidence>
<gene>
    <name evidence="8 10" type="primary">tadA</name>
    <name evidence="10" type="ORF">GH984_10385</name>
</gene>
<feature type="binding site" evidence="8">
    <location>
        <position position="46"/>
    </location>
    <ligand>
        <name>Zn(2+)</name>
        <dbReference type="ChEBI" id="CHEBI:29105"/>
        <note>catalytic</note>
    </ligand>
</feature>
<evidence type="ECO:0000313" key="10">
    <source>
        <dbReference type="EMBL" id="MRH79105.1"/>
    </source>
</evidence>
<evidence type="ECO:0000256" key="6">
    <source>
        <dbReference type="ARBA" id="ARBA00022833"/>
    </source>
</evidence>
<keyword evidence="11" id="KW-1185">Reference proteome</keyword>
<comment type="function">
    <text evidence="8">Catalyzes the deamination of adenosine to inosine at the wobble position 34 of tRNA(Arg2).</text>
</comment>
<dbReference type="InterPro" id="IPR002125">
    <property type="entry name" value="CMP_dCMP_dom"/>
</dbReference>
<evidence type="ECO:0000256" key="2">
    <source>
        <dbReference type="ARBA" id="ARBA00011738"/>
    </source>
</evidence>
<proteinExistence type="inferred from homology"/>
<dbReference type="PANTHER" id="PTHR11079:SF202">
    <property type="entry name" value="TRNA-SPECIFIC ADENOSINE DEAMINASE"/>
    <property type="match status" value="1"/>
</dbReference>
<dbReference type="GO" id="GO:0052717">
    <property type="term" value="F:tRNA-specific adenosine-34 deaminase activity"/>
    <property type="evidence" value="ECO:0007669"/>
    <property type="project" value="UniProtKB-UniRule"/>
</dbReference>
<dbReference type="PROSITE" id="PS51747">
    <property type="entry name" value="CYT_DCMP_DEAMINASES_2"/>
    <property type="match status" value="1"/>
</dbReference>
<dbReference type="SUPFAM" id="SSF53927">
    <property type="entry name" value="Cytidine deaminase-like"/>
    <property type="match status" value="1"/>
</dbReference>
<evidence type="ECO:0000256" key="1">
    <source>
        <dbReference type="ARBA" id="ARBA00010669"/>
    </source>
</evidence>
<dbReference type="GO" id="GO:0008270">
    <property type="term" value="F:zinc ion binding"/>
    <property type="evidence" value="ECO:0007669"/>
    <property type="project" value="UniProtKB-UniRule"/>
</dbReference>
<evidence type="ECO:0000256" key="8">
    <source>
        <dbReference type="HAMAP-Rule" id="MF_00972"/>
    </source>
</evidence>
<evidence type="ECO:0000313" key="11">
    <source>
        <dbReference type="Proteomes" id="UP000433788"/>
    </source>
</evidence>